<dbReference type="EMBL" id="JAQIFT010000059">
    <property type="protein sequence ID" value="MDA3733090.1"/>
    <property type="molecule type" value="Genomic_DNA"/>
</dbReference>
<accession>A0AA42DPZ8</accession>
<comment type="caution">
    <text evidence="2">The sequence shown here is derived from an EMBL/GenBank/DDBJ whole genome shotgun (WGS) entry which is preliminary data.</text>
</comment>
<evidence type="ECO:0000313" key="3">
    <source>
        <dbReference type="Proteomes" id="UP001169242"/>
    </source>
</evidence>
<sequence>MKRIFELTTKDIESLSKKELKQIIATSEGRTVVSETIVSYTPYIREVSNLELAASFGADMITLNTFNFNAPFIWGVHPEIDAMQGMGELVKKLEKQIADNLVDTDYIRKLKKMVGRLIGVNLEPVPEGSTYEPGYCLSRENLERALAYGFDYIVLTGNPNTGVTHETICEGIKLAKEVLGEEVLIIAGKMHGAGSGNLYDVACVKDFVECGADIVLFPAPGTVPGFDLELAKQMTNTIHEAGALAMTTIGTSQEGSSESVIEQMALLSKMAGADIQHIGDCGTFGMALPENIKTLSIAIRGIRHTYRRMAQSILR</sequence>
<proteinExistence type="predicted"/>
<protein>
    <recommendedName>
        <fullName evidence="1">DUF7916 domain-containing protein</fullName>
    </recommendedName>
</protein>
<dbReference type="Pfam" id="PF25509">
    <property type="entry name" value="DUF7916"/>
    <property type="match status" value="1"/>
</dbReference>
<evidence type="ECO:0000259" key="1">
    <source>
        <dbReference type="Pfam" id="PF25509"/>
    </source>
</evidence>
<dbReference type="RefSeq" id="WP_271012998.1">
    <property type="nucleotide sequence ID" value="NZ_JAQIFT010000059.1"/>
</dbReference>
<keyword evidence="3" id="KW-1185">Reference proteome</keyword>
<organism evidence="2 3">
    <name type="scientific">Holtiella tumoricola</name>
    <dbReference type="NCBI Taxonomy" id="3018743"/>
    <lineage>
        <taxon>Bacteria</taxon>
        <taxon>Bacillati</taxon>
        <taxon>Bacillota</taxon>
        <taxon>Clostridia</taxon>
        <taxon>Lachnospirales</taxon>
        <taxon>Cellulosilyticaceae</taxon>
        <taxon>Holtiella</taxon>
    </lineage>
</organism>
<gene>
    <name evidence="2" type="ORF">PBV87_16560</name>
</gene>
<reference evidence="2" key="1">
    <citation type="journal article" date="2023" name="Int. J. Syst. Evol. Microbiol.">
        <title>&lt;i&gt;Holtiella tumoricola&lt;/i&gt; gen. nov. sp. nov., isolated from a human clinical sample.</title>
        <authorList>
            <person name="Allen-Vercoe E."/>
            <person name="Daigneault M.C."/>
            <person name="Vancuren S.J."/>
            <person name="Cochrane K."/>
            <person name="O'Neal L.L."/>
            <person name="Sankaranarayanan K."/>
            <person name="Lawson P.A."/>
        </authorList>
    </citation>
    <scope>NUCLEOTIDE SEQUENCE</scope>
    <source>
        <strain evidence="2">CC70A</strain>
    </source>
</reference>
<dbReference type="Proteomes" id="UP001169242">
    <property type="component" value="Unassembled WGS sequence"/>
</dbReference>
<dbReference type="SUPFAM" id="SSF51412">
    <property type="entry name" value="Inosine monophosphate dehydrogenase (IMPDH)"/>
    <property type="match status" value="1"/>
</dbReference>
<name>A0AA42DPZ8_9FIRM</name>
<dbReference type="AlphaFoldDB" id="A0AA42DPZ8"/>
<feature type="domain" description="DUF7916" evidence="1">
    <location>
        <begin position="6"/>
        <end position="315"/>
    </location>
</feature>
<dbReference type="InterPro" id="IPR057238">
    <property type="entry name" value="DUF7916"/>
</dbReference>
<evidence type="ECO:0000313" key="2">
    <source>
        <dbReference type="EMBL" id="MDA3733090.1"/>
    </source>
</evidence>